<dbReference type="InterPro" id="IPR000531">
    <property type="entry name" value="Beta-barrel_TonB"/>
</dbReference>
<evidence type="ECO:0000256" key="10">
    <source>
        <dbReference type="ARBA" id="ARBA00023237"/>
    </source>
</evidence>
<dbReference type="SUPFAM" id="SSF56935">
    <property type="entry name" value="Porins"/>
    <property type="match status" value="1"/>
</dbReference>
<dbReference type="PROSITE" id="PS52016">
    <property type="entry name" value="TONB_DEPENDENT_REC_3"/>
    <property type="match status" value="1"/>
</dbReference>
<dbReference type="AlphaFoldDB" id="A0A7W4Z6A5"/>
<evidence type="ECO:0000256" key="13">
    <source>
        <dbReference type="SAM" id="SignalP"/>
    </source>
</evidence>
<feature type="domain" description="TonB-dependent receptor-like beta-barrel" evidence="14">
    <location>
        <begin position="264"/>
        <end position="830"/>
    </location>
</feature>
<keyword evidence="3 11" id="KW-1134">Transmembrane beta strand</keyword>
<evidence type="ECO:0000259" key="15">
    <source>
        <dbReference type="Pfam" id="PF07715"/>
    </source>
</evidence>
<dbReference type="Pfam" id="PF00593">
    <property type="entry name" value="TonB_dep_Rec_b-barrel"/>
    <property type="match status" value="1"/>
</dbReference>
<accession>A0A7W4Z6A5</accession>
<evidence type="ECO:0000259" key="14">
    <source>
        <dbReference type="Pfam" id="PF00593"/>
    </source>
</evidence>
<evidence type="ECO:0000256" key="3">
    <source>
        <dbReference type="ARBA" id="ARBA00022452"/>
    </source>
</evidence>
<evidence type="ECO:0000256" key="7">
    <source>
        <dbReference type="ARBA" id="ARBA00023065"/>
    </source>
</evidence>
<sequence>MTRKLTLATVLLTLLPPAALAQSGSGMLEEVVVTARKRAENIQETPVAVTAITGADLRDRGIVNTDELAKSVPSLQINNGTTAQIFIRGIGQRSGLARQDPSVSVYLDGIFIPRADGQLLDTVDIESVQVLRGPQGTLFGKNNTGGALVFTLEKPGEERGGYVEGGLGNYNARRIRAGYSFPVTDRFSTRVAFNSNQRDGYLEDLSGHDNQSVDRMSGILQTNWLVSDSLTLDTFAFFGKIRERYPSYNCELVNEDALFIDGLYLAWPGDTSIENLSAYRDNCAANSADNLPDLTTNQGNTAQFNKYINNLMIGATLNWEINDTHSLKTIVGARNAYKRGPQTQSDEGGPGEFQVGYTLGGADQDSYTFEFQLNGELFDSAVEYTAGFFWQDEYKSERFMTGDALVGVDASVLTAILAGQQPDRPPPGSDANRPIIGAILPLNTVQDFDIDGETAAVFAQATWHITENLEFSFGGRYTEEERDSTLTTFSADNAKVAAMIQMADPRFTPVDNATLPILGTLPGGGAQARDSLAIMQFSGVWAQDPVGIANRILGSRNATNGFINTPLLPGQEDEREETFRAFTPMASLSWFVPPELLGDGFFNSMLVYGTWSNGFKSGFLEPSGVDGLVAIKPELLENREIGFKIDALQRSLRINLALYSMIFEDMQLITVDVDSASSLVVTTDNAGESMIEGGELEVTWLPSPNWMLNFSYSNNNYKFEEFMDQDLAALAIEGRQVSIDRSDETFPVSPEVTASFGIQYTLPTTLGLFSPRLDISYKDEIYLGFDDGSWELRHTNREAVYAPSRALVDFRLNWQNSEGDLNVAAYIKNLTDERYFIGAVATGDSIGTFTQAIGEPRMYGIEIRKTLN</sequence>
<evidence type="ECO:0000256" key="2">
    <source>
        <dbReference type="ARBA" id="ARBA00022448"/>
    </source>
</evidence>
<evidence type="ECO:0000313" key="17">
    <source>
        <dbReference type="Proteomes" id="UP000537130"/>
    </source>
</evidence>
<keyword evidence="9 11" id="KW-0472">Membrane</keyword>
<dbReference type="InterPro" id="IPR039426">
    <property type="entry name" value="TonB-dep_rcpt-like"/>
</dbReference>
<feature type="chain" id="PRO_5031201147" evidence="13">
    <location>
        <begin position="22"/>
        <end position="868"/>
    </location>
</feature>
<keyword evidence="4" id="KW-0410">Iron transport</keyword>
<keyword evidence="8 12" id="KW-0798">TonB box</keyword>
<dbReference type="PANTHER" id="PTHR32552">
    <property type="entry name" value="FERRICHROME IRON RECEPTOR-RELATED"/>
    <property type="match status" value="1"/>
</dbReference>
<reference evidence="16 17" key="1">
    <citation type="submission" date="2020-08" db="EMBL/GenBank/DDBJ databases">
        <title>Genomic Encyclopedia of Type Strains, Phase III (KMG-III): the genomes of soil and plant-associated and newly described type strains.</title>
        <authorList>
            <person name="Whitman W."/>
        </authorList>
    </citation>
    <scope>NUCLEOTIDE SEQUENCE [LARGE SCALE GENOMIC DNA]</scope>
    <source>
        <strain evidence="16 17">CECT 8654</strain>
    </source>
</reference>
<keyword evidence="5 11" id="KW-0812">Transmembrane</keyword>
<dbReference type="RefSeq" id="WP_183411110.1">
    <property type="nucleotide sequence ID" value="NZ_JACHWY010000003.1"/>
</dbReference>
<dbReference type="GO" id="GO:0006826">
    <property type="term" value="P:iron ion transport"/>
    <property type="evidence" value="ECO:0007669"/>
    <property type="project" value="UniProtKB-KW"/>
</dbReference>
<keyword evidence="17" id="KW-1185">Reference proteome</keyword>
<evidence type="ECO:0000256" key="1">
    <source>
        <dbReference type="ARBA" id="ARBA00004571"/>
    </source>
</evidence>
<dbReference type="InterPro" id="IPR012910">
    <property type="entry name" value="Plug_dom"/>
</dbReference>
<organism evidence="16 17">
    <name type="scientific">Litorivivens lipolytica</name>
    <dbReference type="NCBI Taxonomy" id="1524264"/>
    <lineage>
        <taxon>Bacteria</taxon>
        <taxon>Pseudomonadati</taxon>
        <taxon>Pseudomonadota</taxon>
        <taxon>Gammaproteobacteria</taxon>
        <taxon>Litorivivens</taxon>
    </lineage>
</organism>
<comment type="similarity">
    <text evidence="11 12">Belongs to the TonB-dependent receptor family.</text>
</comment>
<dbReference type="Proteomes" id="UP000537130">
    <property type="component" value="Unassembled WGS sequence"/>
</dbReference>
<evidence type="ECO:0000256" key="4">
    <source>
        <dbReference type="ARBA" id="ARBA00022496"/>
    </source>
</evidence>
<keyword evidence="10 11" id="KW-0998">Cell outer membrane</keyword>
<evidence type="ECO:0000256" key="5">
    <source>
        <dbReference type="ARBA" id="ARBA00022692"/>
    </source>
</evidence>
<dbReference type="PANTHER" id="PTHR32552:SF81">
    <property type="entry name" value="TONB-DEPENDENT OUTER MEMBRANE RECEPTOR"/>
    <property type="match status" value="1"/>
</dbReference>
<evidence type="ECO:0000313" key="16">
    <source>
        <dbReference type="EMBL" id="MBB3048319.1"/>
    </source>
</evidence>
<comment type="caution">
    <text evidence="16">The sequence shown here is derived from an EMBL/GenBank/DDBJ whole genome shotgun (WGS) entry which is preliminary data.</text>
</comment>
<keyword evidence="16" id="KW-0675">Receptor</keyword>
<keyword evidence="13" id="KW-0732">Signal</keyword>
<evidence type="ECO:0000256" key="6">
    <source>
        <dbReference type="ARBA" id="ARBA00023004"/>
    </source>
</evidence>
<dbReference type="InterPro" id="IPR036942">
    <property type="entry name" value="Beta-barrel_TonB_sf"/>
</dbReference>
<keyword evidence="2 11" id="KW-0813">Transport</keyword>
<feature type="domain" description="TonB-dependent receptor plug" evidence="15">
    <location>
        <begin position="42"/>
        <end position="147"/>
    </location>
</feature>
<protein>
    <submittedName>
        <fullName evidence="16">Outer membrane receptor protein involved in Fe transport</fullName>
    </submittedName>
</protein>
<evidence type="ECO:0000256" key="9">
    <source>
        <dbReference type="ARBA" id="ARBA00023136"/>
    </source>
</evidence>
<evidence type="ECO:0000256" key="8">
    <source>
        <dbReference type="ARBA" id="ARBA00023077"/>
    </source>
</evidence>
<name>A0A7W4Z6A5_9GAMM</name>
<evidence type="ECO:0000256" key="12">
    <source>
        <dbReference type="RuleBase" id="RU003357"/>
    </source>
</evidence>
<evidence type="ECO:0000256" key="11">
    <source>
        <dbReference type="PROSITE-ProRule" id="PRU01360"/>
    </source>
</evidence>
<keyword evidence="7" id="KW-0406">Ion transport</keyword>
<dbReference type="EMBL" id="JACHWY010000003">
    <property type="protein sequence ID" value="MBB3048319.1"/>
    <property type="molecule type" value="Genomic_DNA"/>
</dbReference>
<dbReference type="Pfam" id="PF07715">
    <property type="entry name" value="Plug"/>
    <property type="match status" value="1"/>
</dbReference>
<gene>
    <name evidence="16" type="ORF">FHR99_002593</name>
</gene>
<proteinExistence type="inferred from homology"/>
<feature type="signal peptide" evidence="13">
    <location>
        <begin position="1"/>
        <end position="21"/>
    </location>
</feature>
<dbReference type="GO" id="GO:0009279">
    <property type="term" value="C:cell outer membrane"/>
    <property type="evidence" value="ECO:0007669"/>
    <property type="project" value="UniProtKB-SubCell"/>
</dbReference>
<comment type="subcellular location">
    <subcellularLocation>
        <location evidence="1 11">Cell outer membrane</location>
        <topology evidence="1 11">Multi-pass membrane protein</topology>
    </subcellularLocation>
</comment>
<keyword evidence="6" id="KW-0408">Iron</keyword>
<dbReference type="Gene3D" id="2.40.170.20">
    <property type="entry name" value="TonB-dependent receptor, beta-barrel domain"/>
    <property type="match status" value="2"/>
</dbReference>